<dbReference type="InterPro" id="IPR050576">
    <property type="entry name" value="Cilia_flagella_integrity"/>
</dbReference>
<evidence type="ECO:0000256" key="9">
    <source>
        <dbReference type="ARBA" id="ARBA00076677"/>
    </source>
</evidence>
<keyword evidence="6" id="KW-0206">Cytoskeleton</keyword>
<dbReference type="GO" id="GO:0030030">
    <property type="term" value="P:cell projection organization"/>
    <property type="evidence" value="ECO:0007669"/>
    <property type="project" value="UniProtKB-KW"/>
</dbReference>
<evidence type="ECO:0000256" key="7">
    <source>
        <dbReference type="ARBA" id="ARBA00058656"/>
    </source>
</evidence>
<dbReference type="SUPFAM" id="SSF49265">
    <property type="entry name" value="Fibronectin type III"/>
    <property type="match status" value="1"/>
</dbReference>
<dbReference type="SMART" id="SM00365">
    <property type="entry name" value="LRR_SD22"/>
    <property type="match status" value="3"/>
</dbReference>
<dbReference type="SUPFAM" id="SSF52058">
    <property type="entry name" value="L domain-like"/>
    <property type="match status" value="1"/>
</dbReference>
<dbReference type="AlphaFoldDB" id="A0A814JFE4"/>
<dbReference type="PANTHER" id="PTHR45973">
    <property type="entry name" value="PROTEIN PHOSPHATASE 1 REGULATORY SUBUNIT SDS22-RELATED"/>
    <property type="match status" value="1"/>
</dbReference>
<proteinExistence type="predicted"/>
<feature type="region of interest" description="Disordered" evidence="10">
    <location>
        <begin position="784"/>
        <end position="806"/>
    </location>
</feature>
<keyword evidence="3" id="KW-0433">Leucine-rich repeat</keyword>
<dbReference type="EMBL" id="CAJNOR010005069">
    <property type="protein sequence ID" value="CAF1543559.1"/>
    <property type="molecule type" value="Genomic_DNA"/>
</dbReference>
<dbReference type="EMBL" id="CAJNOJ010000074">
    <property type="protein sequence ID" value="CAF1038599.1"/>
    <property type="molecule type" value="Genomic_DNA"/>
</dbReference>
<dbReference type="InterPro" id="IPR036116">
    <property type="entry name" value="FN3_sf"/>
</dbReference>
<feature type="compositionally biased region" description="Basic and acidic residues" evidence="10">
    <location>
        <begin position="429"/>
        <end position="447"/>
    </location>
</feature>
<comment type="subcellular location">
    <subcellularLocation>
        <location evidence="1">Cytoplasm</location>
        <location evidence="1">Cytoskeleton</location>
        <location evidence="1">Microtubule organizing center</location>
        <location evidence="1">Centrosome</location>
    </subcellularLocation>
</comment>
<dbReference type="GO" id="GO:0005813">
    <property type="term" value="C:centrosome"/>
    <property type="evidence" value="ECO:0007669"/>
    <property type="project" value="UniProtKB-SubCell"/>
</dbReference>
<evidence type="ECO:0000256" key="6">
    <source>
        <dbReference type="ARBA" id="ARBA00023212"/>
    </source>
</evidence>
<evidence type="ECO:0000313" key="12">
    <source>
        <dbReference type="EMBL" id="CAF1038599.1"/>
    </source>
</evidence>
<keyword evidence="5" id="KW-0970">Cilium biogenesis/degradation</keyword>
<comment type="caution">
    <text evidence="12">The sequence shown here is derived from an EMBL/GenBank/DDBJ whole genome shotgun (WGS) entry which is preliminary data.</text>
</comment>
<feature type="domain" description="Fibronectin type-III" evidence="11">
    <location>
        <begin position="696"/>
        <end position="784"/>
    </location>
</feature>
<sequence length="1026" mass="116826">MQIAQHHPVPTRQEQPTAIHWPTEPMSPRSTTMSNRIYQPLNFSIDDRLSDQHLTRLDLSSKNLRKIDKLPNNINFNVVLLDHNDITKVEHLDVLTHLIQLSISHNRLIDIRLIGRLRTLQKLNLSNNSIDSIDALKSLPNLVMLNIASNNIHSIGVLNTCHSLQSLDASDNSIHLIEDLSHLTTLKYLNLHQNFIDTLVSVPRHWPKSIHTLVISDNELKDLSEMSYLSQFIDLNVLYIHDNPCLFVTNDRYGSHQPFDYRPFILNWCLGVQNLDGTFITRKESLKAEWLLSQGKGRSFRPGDHLELVQYLIKVCGTDADERDDLHLSRIMIQQDLYRHNNDIDEISTKTSDTLKDANETLAKDQQSKLQQSLLISESEFRKVNPLSSVSTINEPIQQNGQRKISASDASNSDQQMRTPSPKYVRSISHHDEHNSSRYSDYDNRPIKPLDQNMFQSKLNQYPIDNHSGDETSISRTRTATNPQQPKRATGQLAYNANRYSPRTTNRGPVLSTAMQVPMRPSANKNLSTRQRDRSKRHTIASDTFNLADPPQRRPSALRAQHEQQIISNDNKHRNIDDDDDDEDQMQLKSAPINRLSATQHTTTMRTNTTEITKLTTSIESVRSSVLQAYLNLHERFTKTTELQTSALAALWKTFETQNGTHQRETEKLLEENRALSRRLRDLESRLNIKSCILHPPLRAHISKRDTRSFFLHWVPNPLNEQRPILGYRIYIDDVFKGSVDSGKFETVIDCIRDEGEYKIKLRAYNDSGESEDSNVVIARFRRQQPVTPRSESEMSNIQTHHRTQSDHMINEIPSVPIRQTHSQENLIRVPSERMASSLTNSEQQQQAHDIQSMLSGGFPLPMQQQRTDQKSNTSSPSYSHHTSSNENVPSHRLPVSSTSSPSQSEIITTNESGSKALSFNDSSATKRSPIRTGIMSRLVKSPHKIKRNNVLLNALPINLSPSPKETSDTAKLEVKSVDRSTTFQPESNSNTDHGHILLQQLPLISIDTSKSMTIPSSTSSPLIPF</sequence>
<feature type="region of interest" description="Disordered" evidence="10">
    <location>
        <begin position="463"/>
        <end position="489"/>
    </location>
</feature>
<feature type="region of interest" description="Disordered" evidence="10">
    <location>
        <begin position="1"/>
        <end position="33"/>
    </location>
</feature>
<dbReference type="PROSITE" id="PS50853">
    <property type="entry name" value="FN3"/>
    <property type="match status" value="1"/>
</dbReference>
<keyword evidence="4" id="KW-0677">Repeat</keyword>
<evidence type="ECO:0000313" key="13">
    <source>
        <dbReference type="EMBL" id="CAF1543559.1"/>
    </source>
</evidence>
<dbReference type="InterPro" id="IPR013783">
    <property type="entry name" value="Ig-like_fold"/>
</dbReference>
<feature type="compositionally biased region" description="Low complexity" evidence="10">
    <location>
        <begin position="872"/>
        <end position="905"/>
    </location>
</feature>
<evidence type="ECO:0000256" key="3">
    <source>
        <dbReference type="ARBA" id="ARBA00022614"/>
    </source>
</evidence>
<feature type="compositionally biased region" description="Polar residues" evidence="10">
    <location>
        <begin position="785"/>
        <end position="799"/>
    </location>
</feature>
<evidence type="ECO:0000313" key="15">
    <source>
        <dbReference type="Proteomes" id="UP000663852"/>
    </source>
</evidence>
<dbReference type="InterPro" id="IPR032675">
    <property type="entry name" value="LRR_dom_sf"/>
</dbReference>
<feature type="region of interest" description="Disordered" evidence="10">
    <location>
        <begin position="521"/>
        <end position="585"/>
    </location>
</feature>
<comment type="function">
    <text evidence="7">Acts as a key negative regulator of ciliogenesis in collaboration with CCP110 by capping the mother centriole thereby preventing cilia formation. Required for recruitment of CCP110 to the centrosome.</text>
</comment>
<dbReference type="PROSITE" id="PS51450">
    <property type="entry name" value="LRR"/>
    <property type="match status" value="3"/>
</dbReference>
<evidence type="ECO:0000259" key="11">
    <source>
        <dbReference type="PROSITE" id="PS50853"/>
    </source>
</evidence>
<dbReference type="InterPro" id="IPR001611">
    <property type="entry name" value="Leu-rich_rpt"/>
</dbReference>
<name>A0A814JFE4_ADIRI</name>
<evidence type="ECO:0000256" key="5">
    <source>
        <dbReference type="ARBA" id="ARBA00022794"/>
    </source>
</evidence>
<evidence type="ECO:0000313" key="14">
    <source>
        <dbReference type="Proteomes" id="UP000663828"/>
    </source>
</evidence>
<accession>A0A814JFE4</accession>
<dbReference type="InterPro" id="IPR025875">
    <property type="entry name" value="Leu-rich_rpt_4"/>
</dbReference>
<keyword evidence="2" id="KW-0963">Cytoplasm</keyword>
<feature type="compositionally biased region" description="Polar residues" evidence="10">
    <location>
        <begin position="392"/>
        <end position="419"/>
    </location>
</feature>
<feature type="region of interest" description="Disordered" evidence="10">
    <location>
        <begin position="392"/>
        <end position="447"/>
    </location>
</feature>
<evidence type="ECO:0000256" key="10">
    <source>
        <dbReference type="SAM" id="MobiDB-lite"/>
    </source>
</evidence>
<dbReference type="Proteomes" id="UP000663828">
    <property type="component" value="Unassembled WGS sequence"/>
</dbReference>
<dbReference type="PANTHER" id="PTHR45973:SF2">
    <property type="entry name" value="CENTROSOMAL PROTEIN OF 97 KDA"/>
    <property type="match status" value="1"/>
</dbReference>
<evidence type="ECO:0000256" key="4">
    <source>
        <dbReference type="ARBA" id="ARBA00022737"/>
    </source>
</evidence>
<dbReference type="Pfam" id="PF12799">
    <property type="entry name" value="LRR_4"/>
    <property type="match status" value="1"/>
</dbReference>
<dbReference type="InterPro" id="IPR003961">
    <property type="entry name" value="FN3_dom"/>
</dbReference>
<gene>
    <name evidence="12" type="ORF">EDS130_LOCUS16802</name>
    <name evidence="13" type="ORF">XAT740_LOCUS42359</name>
</gene>
<dbReference type="CDD" id="cd00063">
    <property type="entry name" value="FN3"/>
    <property type="match status" value="1"/>
</dbReference>
<feature type="compositionally biased region" description="Polar residues" evidence="10">
    <location>
        <begin position="906"/>
        <end position="927"/>
    </location>
</feature>
<dbReference type="OrthoDB" id="5954088at2759"/>
<feature type="region of interest" description="Disordered" evidence="10">
    <location>
        <begin position="855"/>
        <end position="929"/>
    </location>
</feature>
<dbReference type="FunFam" id="3.80.10.10:FF:000165">
    <property type="entry name" value="Centrosomal protein of 97 kDa"/>
    <property type="match status" value="1"/>
</dbReference>
<keyword evidence="14" id="KW-1185">Reference proteome</keyword>
<reference evidence="12" key="1">
    <citation type="submission" date="2021-02" db="EMBL/GenBank/DDBJ databases">
        <authorList>
            <person name="Nowell W R."/>
        </authorList>
    </citation>
    <scope>NUCLEOTIDE SEQUENCE</scope>
</reference>
<evidence type="ECO:0000256" key="2">
    <source>
        <dbReference type="ARBA" id="ARBA00022490"/>
    </source>
</evidence>
<evidence type="ECO:0000256" key="1">
    <source>
        <dbReference type="ARBA" id="ARBA00004300"/>
    </source>
</evidence>
<protein>
    <recommendedName>
        <fullName evidence="8">Centrosomal protein of 97 kDa</fullName>
    </recommendedName>
    <alternativeName>
        <fullName evidence="9">Leucine-rich repeat and IQ domain-containing protein 2</fullName>
    </alternativeName>
</protein>
<dbReference type="GO" id="GO:0005929">
    <property type="term" value="C:cilium"/>
    <property type="evidence" value="ECO:0007669"/>
    <property type="project" value="TreeGrafter"/>
</dbReference>
<organism evidence="12 15">
    <name type="scientific">Adineta ricciae</name>
    <name type="common">Rotifer</name>
    <dbReference type="NCBI Taxonomy" id="249248"/>
    <lineage>
        <taxon>Eukaryota</taxon>
        <taxon>Metazoa</taxon>
        <taxon>Spiralia</taxon>
        <taxon>Gnathifera</taxon>
        <taxon>Rotifera</taxon>
        <taxon>Eurotatoria</taxon>
        <taxon>Bdelloidea</taxon>
        <taxon>Adinetida</taxon>
        <taxon>Adinetidae</taxon>
        <taxon>Adineta</taxon>
    </lineage>
</organism>
<dbReference type="Gene3D" id="3.80.10.10">
    <property type="entry name" value="Ribonuclease Inhibitor"/>
    <property type="match status" value="2"/>
</dbReference>
<evidence type="ECO:0000256" key="8">
    <source>
        <dbReference type="ARBA" id="ARBA00068862"/>
    </source>
</evidence>
<dbReference type="Proteomes" id="UP000663852">
    <property type="component" value="Unassembled WGS sequence"/>
</dbReference>
<feature type="compositionally biased region" description="Polar residues" evidence="10">
    <location>
        <begin position="471"/>
        <end position="489"/>
    </location>
</feature>
<dbReference type="Gene3D" id="2.60.40.10">
    <property type="entry name" value="Immunoglobulins"/>
    <property type="match status" value="1"/>
</dbReference>